<evidence type="ECO:0000256" key="3">
    <source>
        <dbReference type="ARBA" id="ARBA00022679"/>
    </source>
</evidence>
<dbReference type="PRINTS" id="PR00507">
    <property type="entry name" value="N12N6MTFRASE"/>
</dbReference>
<dbReference type="InterPro" id="IPR050953">
    <property type="entry name" value="N4_N6_ade-DNA_methylase"/>
</dbReference>
<dbReference type="GO" id="GO:0009007">
    <property type="term" value="F:site-specific DNA-methyltransferase (adenine-specific) activity"/>
    <property type="evidence" value="ECO:0007669"/>
    <property type="project" value="UniProtKB-EC"/>
</dbReference>
<keyword evidence="2" id="KW-0489">Methyltransferase</keyword>
<proteinExistence type="predicted"/>
<evidence type="ECO:0000256" key="4">
    <source>
        <dbReference type="ARBA" id="ARBA00047942"/>
    </source>
</evidence>
<dbReference type="Gene3D" id="3.40.50.150">
    <property type="entry name" value="Vaccinia Virus protein VP39"/>
    <property type="match status" value="1"/>
</dbReference>
<comment type="catalytic activity">
    <reaction evidence="4">
        <text>a 2'-deoxyadenosine in DNA + S-adenosyl-L-methionine = an N(6)-methyl-2'-deoxyadenosine in DNA + S-adenosyl-L-homocysteine + H(+)</text>
        <dbReference type="Rhea" id="RHEA:15197"/>
        <dbReference type="Rhea" id="RHEA-COMP:12418"/>
        <dbReference type="Rhea" id="RHEA-COMP:12419"/>
        <dbReference type="ChEBI" id="CHEBI:15378"/>
        <dbReference type="ChEBI" id="CHEBI:57856"/>
        <dbReference type="ChEBI" id="CHEBI:59789"/>
        <dbReference type="ChEBI" id="CHEBI:90615"/>
        <dbReference type="ChEBI" id="CHEBI:90616"/>
        <dbReference type="EC" id="2.1.1.72"/>
    </reaction>
</comment>
<evidence type="ECO:0000313" key="8">
    <source>
        <dbReference type="EMBL" id="BDC91299.1"/>
    </source>
</evidence>
<feature type="domain" description="MmeI-like N-terminal" evidence="5">
    <location>
        <begin position="13"/>
        <end position="193"/>
    </location>
</feature>
<name>A0AAU9D4H9_9ACTN</name>
<dbReference type="Pfam" id="PF20465">
    <property type="entry name" value="MmeI_hel"/>
    <property type="match status" value="1"/>
</dbReference>
<evidence type="ECO:0000256" key="2">
    <source>
        <dbReference type="ARBA" id="ARBA00022603"/>
    </source>
</evidence>
<dbReference type="AlphaFoldDB" id="A0AAU9D4H9"/>
<dbReference type="InterPro" id="IPR046817">
    <property type="entry name" value="MmeI_N"/>
</dbReference>
<evidence type="ECO:0000313" key="9">
    <source>
        <dbReference type="Proteomes" id="UP001431186"/>
    </source>
</evidence>
<dbReference type="InterPro" id="IPR029063">
    <property type="entry name" value="SAM-dependent_MTases_sf"/>
</dbReference>
<keyword evidence="3" id="KW-0808">Transferase</keyword>
<gene>
    <name evidence="8" type="ORF">ATTO_11710</name>
</gene>
<feature type="domain" description="MmeI-like DNA-methyltransferase" evidence="7">
    <location>
        <begin position="372"/>
        <end position="560"/>
    </location>
</feature>
<protein>
    <recommendedName>
        <fullName evidence="1">site-specific DNA-methyltransferase (adenine-specific)</fullName>
        <ecNumber evidence="1">2.1.1.72</ecNumber>
    </recommendedName>
</protein>
<dbReference type="EMBL" id="AP025285">
    <property type="protein sequence ID" value="BDC91299.1"/>
    <property type="molecule type" value="Genomic_DNA"/>
</dbReference>
<dbReference type="InterPro" id="IPR046819">
    <property type="entry name" value="MmeI_hel"/>
</dbReference>
<evidence type="ECO:0000259" key="7">
    <source>
        <dbReference type="Pfam" id="PF20473"/>
    </source>
</evidence>
<dbReference type="Pfam" id="PF20473">
    <property type="entry name" value="MmeI_Mtase"/>
    <property type="match status" value="1"/>
</dbReference>
<dbReference type="Proteomes" id="UP001431186">
    <property type="component" value="Chromosome"/>
</dbReference>
<dbReference type="Pfam" id="PF20464">
    <property type="entry name" value="MmeI_N"/>
    <property type="match status" value="1"/>
</dbReference>
<dbReference type="PANTHER" id="PTHR33841">
    <property type="entry name" value="DNA METHYLTRANSFERASE YEEA-RELATED"/>
    <property type="match status" value="1"/>
</dbReference>
<feature type="domain" description="MmeI-like helicase spacer" evidence="6">
    <location>
        <begin position="208"/>
        <end position="283"/>
    </location>
</feature>
<dbReference type="KEGG" id="lcal:ATTO_11710"/>
<evidence type="ECO:0000259" key="5">
    <source>
        <dbReference type="Pfam" id="PF20464"/>
    </source>
</evidence>
<dbReference type="EC" id="2.1.1.72" evidence="1"/>
<evidence type="ECO:0000259" key="6">
    <source>
        <dbReference type="Pfam" id="PF20465"/>
    </source>
</evidence>
<dbReference type="GO" id="GO:0032259">
    <property type="term" value="P:methylation"/>
    <property type="evidence" value="ECO:0007669"/>
    <property type="project" value="UniProtKB-KW"/>
</dbReference>
<evidence type="ECO:0000256" key="1">
    <source>
        <dbReference type="ARBA" id="ARBA00011900"/>
    </source>
</evidence>
<accession>A0AAU9D4H9</accession>
<reference evidence="8" key="1">
    <citation type="submission" date="2021-11" db="EMBL/GenBank/DDBJ databases">
        <title>Complete genome sequence of Atopobiaceae bacterium TOC12.</title>
        <authorList>
            <person name="Morinaga K."/>
            <person name="Kusada H."/>
            <person name="Tamaki H."/>
        </authorList>
    </citation>
    <scope>NUCLEOTIDE SEQUENCE</scope>
    <source>
        <strain evidence="8">TOC12</strain>
    </source>
</reference>
<dbReference type="InterPro" id="IPR046816">
    <property type="entry name" value="MmeI_Mtase"/>
</dbReference>
<dbReference type="PANTHER" id="PTHR33841:SF1">
    <property type="entry name" value="DNA METHYLTRANSFERASE A"/>
    <property type="match status" value="1"/>
</dbReference>
<sequence length="590" mass="67617">MEALVATSRQKQAAQKFIKRWKQAAGTEEQEDRSFWIELLQEVLEVPEPTKVIDFQRKIRGRKADAFIEDKGILIEQKSRGVDLDKKEKRGLTEHNFPRMVTPYEQGKWYADNLPHSISPRWIITSNFDEIRFYDLNDENPEESYVSVSLDELADNLQLFDIFTSKEHSRLEKEKRLSVEAGEIVARLYDGFADQYLHLDTDPREHESLNILIVRLVFLLYAEDAGLLQSHLAFHDYLNSYHVQDCRSALIRLFEVLDTPEEERDPYLSEQLSAFPYVNGGLFADKSIIIPQFTTDLRFILLQEASRQFNWADISPTIFGAVFESTLNPETRHERGMHYTSLENIHKVIDPLFLNALRAELQEIEAFKTEKVRYRRLLAFRNKLASIKVLDPACGSGNFLTETYLSLRRLENRLLENLAGFGQMGFELTENLSPIHVSINQMHGIEINDFAVSVAKTALWIAESQMMEATQEIIKSELEFLPLTSIPSITCGNALRLDWNAVIKANDCSYVLGNPPFVGQDGKTETQTADMETVWGDDYNGYLDYVTAWYKKAADYYDSKATGGGELCLCFHQLHYSGCPSGSAFQTSFL</sequence>
<dbReference type="SUPFAM" id="SSF53335">
    <property type="entry name" value="S-adenosyl-L-methionine-dependent methyltransferases"/>
    <property type="match status" value="1"/>
</dbReference>
<keyword evidence="9" id="KW-1185">Reference proteome</keyword>
<organism evidence="8 9">
    <name type="scientific">Leptogranulimonas caecicola</name>
    <dbReference type="NCBI Taxonomy" id="2894156"/>
    <lineage>
        <taxon>Bacteria</taxon>
        <taxon>Bacillati</taxon>
        <taxon>Actinomycetota</taxon>
        <taxon>Coriobacteriia</taxon>
        <taxon>Coriobacteriales</taxon>
        <taxon>Kribbibacteriaceae</taxon>
        <taxon>Leptogranulimonas</taxon>
    </lineage>
</organism>